<name>A0ABW5R149_9BACL</name>
<reference evidence="3" key="1">
    <citation type="journal article" date="2019" name="Int. J. Syst. Evol. Microbiol.">
        <title>The Global Catalogue of Microorganisms (GCM) 10K type strain sequencing project: providing services to taxonomists for standard genome sequencing and annotation.</title>
        <authorList>
            <consortium name="The Broad Institute Genomics Platform"/>
            <consortium name="The Broad Institute Genome Sequencing Center for Infectious Disease"/>
            <person name="Wu L."/>
            <person name="Ma J."/>
        </authorList>
    </citation>
    <scope>NUCLEOTIDE SEQUENCE [LARGE SCALE GENOMIC DNA]</scope>
    <source>
        <strain evidence="3">TISTR 1827</strain>
    </source>
</reference>
<proteinExistence type="predicted"/>
<feature type="transmembrane region" description="Helical" evidence="1">
    <location>
        <begin position="27"/>
        <end position="44"/>
    </location>
</feature>
<evidence type="ECO:0000313" key="3">
    <source>
        <dbReference type="Proteomes" id="UP001597493"/>
    </source>
</evidence>
<evidence type="ECO:0000313" key="2">
    <source>
        <dbReference type="EMBL" id="MFD2662110.1"/>
    </source>
</evidence>
<dbReference type="InterPro" id="IPR008875">
    <property type="entry name" value="TraX"/>
</dbReference>
<keyword evidence="1" id="KW-1133">Transmembrane helix</keyword>
<protein>
    <submittedName>
        <fullName evidence="2">TraX family protein</fullName>
    </submittedName>
</protein>
<organism evidence="2 3">
    <name type="scientific">Paenibacillus thailandensis</name>
    <dbReference type="NCBI Taxonomy" id="393250"/>
    <lineage>
        <taxon>Bacteria</taxon>
        <taxon>Bacillati</taxon>
        <taxon>Bacillota</taxon>
        <taxon>Bacilli</taxon>
        <taxon>Bacillales</taxon>
        <taxon>Paenibacillaceae</taxon>
        <taxon>Paenibacillus</taxon>
    </lineage>
</organism>
<gene>
    <name evidence="2" type="ORF">ACFSW5_17780</name>
</gene>
<evidence type="ECO:0000256" key="1">
    <source>
        <dbReference type="SAM" id="Phobius"/>
    </source>
</evidence>
<feature type="transmembrane region" description="Helical" evidence="1">
    <location>
        <begin position="195"/>
        <end position="215"/>
    </location>
</feature>
<feature type="transmembrane region" description="Helical" evidence="1">
    <location>
        <begin position="105"/>
        <end position="132"/>
    </location>
</feature>
<keyword evidence="3" id="KW-1185">Reference proteome</keyword>
<sequence>MQLLAMLTMLIDHIGIVWFPGETVWRMIGRIAFPLYAFALAIGYQRTRSVPRYMARLAVIAALSQLPYQLAFHKFELNVVGTLLVGLFTLAALDRLKGRRLLQGCAIAAASALLELLPFSYGAYALALVLIYRYARASRMTPLHLAVNIAAVFYNGIGWYLQLFSLFATLLLVYAPQLLRGLDRIAVPRFVWRSFYPLHLALIGVAALLEASGFFSGLE</sequence>
<keyword evidence="1" id="KW-0472">Membrane</keyword>
<accession>A0ABW5R149</accession>
<keyword evidence="1" id="KW-0812">Transmembrane</keyword>
<dbReference type="Pfam" id="PF05857">
    <property type="entry name" value="TraX"/>
    <property type="match status" value="1"/>
</dbReference>
<dbReference type="RefSeq" id="WP_379275902.1">
    <property type="nucleotide sequence ID" value="NZ_JBHUGT010000023.1"/>
</dbReference>
<feature type="transmembrane region" description="Helical" evidence="1">
    <location>
        <begin position="152"/>
        <end position="174"/>
    </location>
</feature>
<dbReference type="Proteomes" id="UP001597493">
    <property type="component" value="Unassembled WGS sequence"/>
</dbReference>
<feature type="transmembrane region" description="Helical" evidence="1">
    <location>
        <begin position="77"/>
        <end position="93"/>
    </location>
</feature>
<comment type="caution">
    <text evidence="2">The sequence shown here is derived from an EMBL/GenBank/DDBJ whole genome shotgun (WGS) entry which is preliminary data.</text>
</comment>
<dbReference type="EMBL" id="JBHUMY010000023">
    <property type="protein sequence ID" value="MFD2662110.1"/>
    <property type="molecule type" value="Genomic_DNA"/>
</dbReference>